<dbReference type="RefSeq" id="WP_023846001.1">
    <property type="nucleotide sequence ID" value="NZ_AZAJ01000001.1"/>
</dbReference>
<evidence type="ECO:0000313" key="1">
    <source>
        <dbReference type="EMBL" id="ETA68867.1"/>
    </source>
</evidence>
<organism evidence="1 2">
    <name type="scientific">Methanolobus tindarius DSM 2278</name>
    <dbReference type="NCBI Taxonomy" id="1090322"/>
    <lineage>
        <taxon>Archaea</taxon>
        <taxon>Methanobacteriati</taxon>
        <taxon>Methanobacteriota</taxon>
        <taxon>Stenosarchaea group</taxon>
        <taxon>Methanomicrobia</taxon>
        <taxon>Methanosarcinales</taxon>
        <taxon>Methanosarcinaceae</taxon>
        <taxon>Methanolobus</taxon>
    </lineage>
</organism>
<proteinExistence type="predicted"/>
<protein>
    <submittedName>
        <fullName evidence="1">Putative transcriptional regulator</fullName>
    </submittedName>
</protein>
<keyword evidence="2" id="KW-1185">Reference proteome</keyword>
<sequence length="156" mass="18627">MTKLKILRLLQHQEMKPKELAQEIGLQKVYSHIRSLKDMSLIEKQNNKYRLTPKGIEYLEKGDFSEILPPKLYVDDLTAFMLKHDRPMTARELHEALQDPRTLPDFRAWLSHLIRRKYITIDKTRSVSTYQITARGRLHGVNGAEFRKQRHWTRLY</sequence>
<dbReference type="InterPro" id="IPR036390">
    <property type="entry name" value="WH_DNA-bd_sf"/>
</dbReference>
<dbReference type="InterPro" id="IPR036388">
    <property type="entry name" value="WH-like_DNA-bd_sf"/>
</dbReference>
<dbReference type="AlphaFoldDB" id="W9DYS5"/>
<dbReference type="CDD" id="cd00090">
    <property type="entry name" value="HTH_ARSR"/>
    <property type="match status" value="1"/>
</dbReference>
<dbReference type="STRING" id="1090322.MettiDRAFT_2354"/>
<accession>W9DYS5</accession>
<dbReference type="SUPFAM" id="SSF46785">
    <property type="entry name" value="Winged helix' DNA-binding domain"/>
    <property type="match status" value="1"/>
</dbReference>
<name>W9DYS5_METTI</name>
<dbReference type="InterPro" id="IPR011991">
    <property type="entry name" value="ArsR-like_HTH"/>
</dbReference>
<comment type="caution">
    <text evidence="1">The sequence shown here is derived from an EMBL/GenBank/DDBJ whole genome shotgun (WGS) entry which is preliminary data.</text>
</comment>
<dbReference type="EMBL" id="AZAJ01000001">
    <property type="protein sequence ID" value="ETA68867.1"/>
    <property type="molecule type" value="Genomic_DNA"/>
</dbReference>
<evidence type="ECO:0000313" key="2">
    <source>
        <dbReference type="Proteomes" id="UP000019483"/>
    </source>
</evidence>
<dbReference type="Proteomes" id="UP000019483">
    <property type="component" value="Unassembled WGS sequence"/>
</dbReference>
<reference evidence="1 2" key="1">
    <citation type="submission" date="2013-08" db="EMBL/GenBank/DDBJ databases">
        <authorList>
            <consortium name="DOE Joint Genome Institute"/>
            <person name="Eisen J."/>
            <person name="Huntemann M."/>
            <person name="Han J."/>
            <person name="Chen A."/>
            <person name="Kyrpides N."/>
            <person name="Mavromatis K."/>
            <person name="Markowitz V."/>
            <person name="Palaniappan K."/>
            <person name="Ivanova N."/>
            <person name="Schaumberg A."/>
            <person name="Pati A."/>
            <person name="Liolios K."/>
            <person name="Nordberg H.P."/>
            <person name="Cantor M.N."/>
            <person name="Hua S.X."/>
            <person name="Woyke T."/>
        </authorList>
    </citation>
    <scope>NUCLEOTIDE SEQUENCE [LARGE SCALE GENOMIC DNA]</scope>
    <source>
        <strain evidence="1 2">DSM 2278</strain>
    </source>
</reference>
<dbReference type="Gene3D" id="1.10.10.10">
    <property type="entry name" value="Winged helix-like DNA-binding domain superfamily/Winged helix DNA-binding domain"/>
    <property type="match status" value="1"/>
</dbReference>
<gene>
    <name evidence="1" type="ORF">MettiDRAFT_2354</name>
</gene>